<name>A0A7S5RBR0_9CAUD</name>
<dbReference type="EMBL" id="MN988539">
    <property type="protein sequence ID" value="QIG74617.1"/>
    <property type="molecule type" value="Genomic_DNA"/>
</dbReference>
<gene>
    <name evidence="1" type="ORF">EVC11_035</name>
</gene>
<reference evidence="1" key="1">
    <citation type="submission" date="2020-01" db="EMBL/GenBank/DDBJ databases">
        <title>Patterns of diversity and host range of bacteriophage communities associated with bean-nodulatin bacteria.</title>
        <authorList>
            <person name="Vann Cauwenberghe J."/>
            <person name="Santamaria R.I."/>
            <person name="Bustos P."/>
            <person name="Juarez S."/>
            <person name="Gonzalez V."/>
        </authorList>
    </citation>
    <scope>NUCLEOTIDE SEQUENCE</scope>
</reference>
<keyword evidence="2" id="KW-1185">Reference proteome</keyword>
<evidence type="ECO:0000313" key="2">
    <source>
        <dbReference type="Proteomes" id="UP000623593"/>
    </source>
</evidence>
<evidence type="ECO:0000313" key="1">
    <source>
        <dbReference type="EMBL" id="QIG74617.1"/>
    </source>
</evidence>
<sequence>MNTVYLLVSVAVVIFAAGYLAISRLVSARETGAVLEHKVKETEANAKAIKAAASEVAKHVDRADTVGALRDGLF</sequence>
<accession>A0A7S5RBR0</accession>
<dbReference type="Proteomes" id="UP000623593">
    <property type="component" value="Segment"/>
</dbReference>
<organism evidence="1 2">
    <name type="scientific">Rhizobium phage RHph_I20</name>
    <dbReference type="NCBI Taxonomy" id="2509730"/>
    <lineage>
        <taxon>Viruses</taxon>
        <taxon>Duplodnaviria</taxon>
        <taxon>Heunggongvirae</taxon>
        <taxon>Uroviricota</taxon>
        <taxon>Caudoviricetes</taxon>
        <taxon>Autographivirales</taxon>
        <taxon>Autographivirales incertae sedis</taxon>
        <taxon>Morelosvirus</taxon>
        <taxon>Morelosvirus RHphI20</taxon>
    </lineage>
</organism>
<proteinExistence type="predicted"/>
<protein>
    <submittedName>
        <fullName evidence="1">Uncharacterized protein</fullName>
    </submittedName>
</protein>